<reference evidence="1 2" key="1">
    <citation type="submission" date="2019-10" db="EMBL/GenBank/DDBJ databases">
        <authorList>
            <person name="Palmer J.M."/>
        </authorList>
    </citation>
    <scope>NUCLEOTIDE SEQUENCE [LARGE SCALE GENOMIC DNA]</scope>
    <source>
        <strain evidence="1 2">TWF730</strain>
    </source>
</reference>
<evidence type="ECO:0000313" key="2">
    <source>
        <dbReference type="Proteomes" id="UP001373714"/>
    </source>
</evidence>
<organism evidence="1 2">
    <name type="scientific">Orbilia blumenaviensis</name>
    <dbReference type="NCBI Taxonomy" id="1796055"/>
    <lineage>
        <taxon>Eukaryota</taxon>
        <taxon>Fungi</taxon>
        <taxon>Dikarya</taxon>
        <taxon>Ascomycota</taxon>
        <taxon>Pezizomycotina</taxon>
        <taxon>Orbiliomycetes</taxon>
        <taxon>Orbiliales</taxon>
        <taxon>Orbiliaceae</taxon>
        <taxon>Orbilia</taxon>
    </lineage>
</organism>
<sequence>MTYKRSIITERTKDSVHCPRVIAQPAVQCPRPLRSSTSGPALKPNYLKRPSLVSLTGIRRQSYDRSTRTIPTVIQAEKFPIRVRLRILELLNFTDLQSLLSVSWDFYTAYISSPDIIAEKVGRNSFRYDREFGKYFPIDYPGCWFERKNKDSLPFTPWKRHLYHLGMLLDIERDLFKVSHWIHWGNSSISDPHEKPKKGIDQQTNSCPLSRENNYQCGRTYSVLIDFAQKGLYGPTGTTSALPNPCDERSVLTAPVHGALREKASMSSLGLISPKTTSINPKYDAEFRSTAGTIEMIFMNKLWNTHTRPIQLPCCWKDRHPGMTLRQRPRRFVQIAPFWLMLQLFECQGMIRCLKCDPKAGKWWNHAYAFYWDLATYWAINAPGSVDFFMK</sequence>
<dbReference type="EMBL" id="JAVHNS010000014">
    <property type="protein sequence ID" value="KAK6335736.1"/>
    <property type="molecule type" value="Genomic_DNA"/>
</dbReference>
<name>A0AAV9U7V7_9PEZI</name>
<dbReference type="AlphaFoldDB" id="A0AAV9U7V7"/>
<accession>A0AAV9U7V7</accession>
<evidence type="ECO:0000313" key="1">
    <source>
        <dbReference type="EMBL" id="KAK6335736.1"/>
    </source>
</evidence>
<protein>
    <recommendedName>
        <fullName evidence="3">F-box domain-containing protein</fullName>
    </recommendedName>
</protein>
<comment type="caution">
    <text evidence="1">The sequence shown here is derived from an EMBL/GenBank/DDBJ whole genome shotgun (WGS) entry which is preliminary data.</text>
</comment>
<evidence type="ECO:0008006" key="3">
    <source>
        <dbReference type="Google" id="ProtNLM"/>
    </source>
</evidence>
<keyword evidence="2" id="KW-1185">Reference proteome</keyword>
<dbReference type="Proteomes" id="UP001373714">
    <property type="component" value="Unassembled WGS sequence"/>
</dbReference>
<gene>
    <name evidence="1" type="ORF">TWF730_003114</name>
</gene>
<proteinExistence type="predicted"/>